<organism evidence="12">
    <name type="scientific">Camponotus floridanus</name>
    <name type="common">Florida carpenter ant</name>
    <dbReference type="NCBI Taxonomy" id="104421"/>
    <lineage>
        <taxon>Eukaryota</taxon>
        <taxon>Metazoa</taxon>
        <taxon>Ecdysozoa</taxon>
        <taxon>Arthropoda</taxon>
        <taxon>Hexapoda</taxon>
        <taxon>Insecta</taxon>
        <taxon>Pterygota</taxon>
        <taxon>Neoptera</taxon>
        <taxon>Endopterygota</taxon>
        <taxon>Hymenoptera</taxon>
        <taxon>Apocrita</taxon>
        <taxon>Aculeata</taxon>
        <taxon>Formicoidea</taxon>
        <taxon>Formicidae</taxon>
        <taxon>Formicinae</taxon>
        <taxon>Camponotus</taxon>
    </lineage>
</organism>
<dbReference type="STRING" id="104421.E2A8F2"/>
<keyword evidence="5" id="KW-0238">DNA-binding</keyword>
<dbReference type="GO" id="GO:0042796">
    <property type="term" value="P:snRNA transcription by RNA polymerase III"/>
    <property type="evidence" value="ECO:0007669"/>
    <property type="project" value="TreeGrafter"/>
</dbReference>
<dbReference type="Pfam" id="PF12251">
    <property type="entry name" value="SNAPC3"/>
    <property type="match status" value="1"/>
</dbReference>
<evidence type="ECO:0000256" key="5">
    <source>
        <dbReference type="ARBA" id="ARBA00023125"/>
    </source>
</evidence>
<comment type="subunit">
    <text evidence="9">Part of the SNAPc complex composed of 5 subunits: SNAPC1, SNAPC2, SNAPC3, SNAPC4 and SNAPC5. SNAPC3 interacts with SNAPC1.</text>
</comment>
<comment type="similarity">
    <text evidence="2">Belongs to the SNAPC3/SRD2 family.</text>
</comment>
<reference evidence="11 12" key="1">
    <citation type="journal article" date="2010" name="Science">
        <title>Genomic comparison of the ants Camponotus floridanus and Harpegnathos saltator.</title>
        <authorList>
            <person name="Bonasio R."/>
            <person name="Zhang G."/>
            <person name="Ye C."/>
            <person name="Mutti N.S."/>
            <person name="Fang X."/>
            <person name="Qin N."/>
            <person name="Donahue G."/>
            <person name="Yang P."/>
            <person name="Li Q."/>
            <person name="Li C."/>
            <person name="Zhang P."/>
            <person name="Huang Z."/>
            <person name="Berger S.L."/>
            <person name="Reinberg D."/>
            <person name="Wang J."/>
            <person name="Liebig J."/>
        </authorList>
    </citation>
    <scope>NUCLEOTIDE SEQUENCE [LARGE SCALE GENOMIC DNA]</scope>
    <source>
        <strain evidence="12">C129</strain>
    </source>
</reference>
<name>E2A8F2_CAMFO</name>
<evidence type="ECO:0000256" key="10">
    <source>
        <dbReference type="ARBA" id="ARBA00029606"/>
    </source>
</evidence>
<evidence type="ECO:0000256" key="2">
    <source>
        <dbReference type="ARBA" id="ARBA00010410"/>
    </source>
</evidence>
<sequence length="250" mass="28986">PYKEFLIYCRVYEPFEYQNRPYKLKAPVVNLKSVISILGCQTLYELRQKIICQSDLSITTDTSNKSNRHKIGALAKDVYKSGFFYIEDTFYNDTSVETNIDYSRVILEWAATRDLGPFKVATMDAQINSLCARFGFPWVYVHQGCCEHLIVLTDARLVTENDVLSLTAYPRIEKIRPVVGKNCISCGIFNVHWILTEHNRIPHDISYFCNKCFISYNYVDGKKIGNFKAYNYPCIPELMFVKKRTATSRE</sequence>
<protein>
    <recommendedName>
        <fullName evidence="3">snRNA-activating protein complex subunit 3</fullName>
    </recommendedName>
    <alternativeName>
        <fullName evidence="10">Small nuclear RNA-activating complex polypeptide 3</fullName>
    </alternativeName>
</protein>
<dbReference type="GO" id="GO:0001006">
    <property type="term" value="F:RNA polymerase III type 3 promoter sequence-specific DNA binding"/>
    <property type="evidence" value="ECO:0007669"/>
    <property type="project" value="TreeGrafter"/>
</dbReference>
<dbReference type="FunCoup" id="E2A8F2">
    <property type="interactions" value="521"/>
</dbReference>
<dbReference type="AlphaFoldDB" id="E2A8F2"/>
<keyword evidence="12" id="KW-1185">Reference proteome</keyword>
<feature type="non-terminal residue" evidence="11">
    <location>
        <position position="1"/>
    </location>
</feature>
<comment type="function">
    <text evidence="8">Part of the SNAPc complex required for the transcription of both RNA polymerase II and III small-nuclear RNA genes. Binds to the proximal sequence element (PSE), a non-TATA-box basal promoter element common to these 2 types of genes. Recruits TBP and BRF2 to the U6 snRNA TATA box.</text>
</comment>
<keyword evidence="4" id="KW-0805">Transcription regulation</keyword>
<evidence type="ECO:0000256" key="8">
    <source>
        <dbReference type="ARBA" id="ARBA00025193"/>
    </source>
</evidence>
<keyword evidence="6" id="KW-0804">Transcription</keyword>
<dbReference type="OMA" id="CEACFKL"/>
<dbReference type="Proteomes" id="UP000000311">
    <property type="component" value="Unassembled WGS sequence"/>
</dbReference>
<dbReference type="PANTHER" id="PTHR13421:SF16">
    <property type="entry name" value="SNRNA-ACTIVATING PROTEIN COMPLEX SUBUNIT 3"/>
    <property type="match status" value="1"/>
</dbReference>
<dbReference type="GO" id="GO:0042795">
    <property type="term" value="P:snRNA transcription by RNA polymerase II"/>
    <property type="evidence" value="ECO:0007669"/>
    <property type="project" value="TreeGrafter"/>
</dbReference>
<evidence type="ECO:0000313" key="11">
    <source>
        <dbReference type="EMBL" id="EFN70289.1"/>
    </source>
</evidence>
<evidence type="ECO:0000256" key="9">
    <source>
        <dbReference type="ARBA" id="ARBA00025958"/>
    </source>
</evidence>
<dbReference type="OrthoDB" id="46583at2759"/>
<gene>
    <name evidence="11" type="ORF">EAG_06642</name>
</gene>
<dbReference type="InParanoid" id="E2A8F2"/>
<accession>E2A8F2</accession>
<proteinExistence type="inferred from homology"/>
<comment type="subcellular location">
    <subcellularLocation>
        <location evidence="1">Nucleus</location>
    </subcellularLocation>
</comment>
<dbReference type="GO" id="GO:0019185">
    <property type="term" value="C:snRNA-activating protein complex"/>
    <property type="evidence" value="ECO:0007669"/>
    <property type="project" value="TreeGrafter"/>
</dbReference>
<evidence type="ECO:0000256" key="3">
    <source>
        <dbReference type="ARBA" id="ARBA00013634"/>
    </source>
</evidence>
<dbReference type="GO" id="GO:0003681">
    <property type="term" value="F:bent DNA binding"/>
    <property type="evidence" value="ECO:0007669"/>
    <property type="project" value="TreeGrafter"/>
</dbReference>
<dbReference type="InterPro" id="IPR022042">
    <property type="entry name" value="snRNA-activating_su3"/>
</dbReference>
<evidence type="ECO:0000256" key="6">
    <source>
        <dbReference type="ARBA" id="ARBA00023163"/>
    </source>
</evidence>
<evidence type="ECO:0000256" key="7">
    <source>
        <dbReference type="ARBA" id="ARBA00023242"/>
    </source>
</evidence>
<evidence type="ECO:0000313" key="12">
    <source>
        <dbReference type="Proteomes" id="UP000000311"/>
    </source>
</evidence>
<dbReference type="GO" id="GO:0001046">
    <property type="term" value="F:core promoter sequence-specific DNA binding"/>
    <property type="evidence" value="ECO:0007669"/>
    <property type="project" value="TreeGrafter"/>
</dbReference>
<evidence type="ECO:0000256" key="1">
    <source>
        <dbReference type="ARBA" id="ARBA00004123"/>
    </source>
</evidence>
<evidence type="ECO:0000256" key="4">
    <source>
        <dbReference type="ARBA" id="ARBA00023015"/>
    </source>
</evidence>
<dbReference type="PANTHER" id="PTHR13421">
    <property type="entry name" value="SNRNA-ACTIVATING PROTEIN COMPLEX SUBUNIT 3"/>
    <property type="match status" value="1"/>
</dbReference>
<keyword evidence="7" id="KW-0539">Nucleus</keyword>
<dbReference type="GO" id="GO:0000978">
    <property type="term" value="F:RNA polymerase II cis-regulatory region sequence-specific DNA binding"/>
    <property type="evidence" value="ECO:0007669"/>
    <property type="project" value="TreeGrafter"/>
</dbReference>
<dbReference type="GO" id="GO:0005634">
    <property type="term" value="C:nucleus"/>
    <property type="evidence" value="ECO:0007669"/>
    <property type="project" value="UniProtKB-SubCell"/>
</dbReference>
<dbReference type="EMBL" id="GL437593">
    <property type="protein sequence ID" value="EFN70289.1"/>
    <property type="molecule type" value="Genomic_DNA"/>
</dbReference>